<keyword evidence="3 7" id="KW-1133">Transmembrane helix</keyword>
<evidence type="ECO:0000256" key="3">
    <source>
        <dbReference type="ARBA" id="ARBA00022989"/>
    </source>
</evidence>
<evidence type="ECO:0000256" key="1">
    <source>
        <dbReference type="ARBA" id="ARBA00004141"/>
    </source>
</evidence>
<evidence type="ECO:0000313" key="9">
    <source>
        <dbReference type="EMBL" id="RWA12822.1"/>
    </source>
</evidence>
<comment type="subcellular location">
    <subcellularLocation>
        <location evidence="1">Membrane</location>
        <topology evidence="1">Multi-pass membrane protein</topology>
    </subcellularLocation>
</comment>
<dbReference type="InterPro" id="IPR049326">
    <property type="entry name" value="Rhodopsin_dom_fungi"/>
</dbReference>
<dbReference type="GO" id="GO:0016020">
    <property type="term" value="C:membrane"/>
    <property type="evidence" value="ECO:0007669"/>
    <property type="project" value="UniProtKB-SubCell"/>
</dbReference>
<proteinExistence type="inferred from homology"/>
<feature type="compositionally biased region" description="Polar residues" evidence="6">
    <location>
        <begin position="370"/>
        <end position="384"/>
    </location>
</feature>
<evidence type="ECO:0000256" key="2">
    <source>
        <dbReference type="ARBA" id="ARBA00022692"/>
    </source>
</evidence>
<evidence type="ECO:0000256" key="4">
    <source>
        <dbReference type="ARBA" id="ARBA00023136"/>
    </source>
</evidence>
<evidence type="ECO:0000313" key="10">
    <source>
        <dbReference type="Proteomes" id="UP000286045"/>
    </source>
</evidence>
<feature type="transmembrane region" description="Helical" evidence="7">
    <location>
        <begin position="270"/>
        <end position="295"/>
    </location>
</feature>
<feature type="transmembrane region" description="Helical" evidence="7">
    <location>
        <begin position="76"/>
        <end position="96"/>
    </location>
</feature>
<dbReference type="AlphaFoldDB" id="A0A439DEJ9"/>
<name>A0A439DEJ9_9PEZI</name>
<feature type="domain" description="Rhodopsin" evidence="8">
    <location>
        <begin position="59"/>
        <end position="299"/>
    </location>
</feature>
<dbReference type="PANTHER" id="PTHR33048:SF42">
    <property type="entry name" value="INTEGRAL MEMBRANE PROTEIN"/>
    <property type="match status" value="1"/>
</dbReference>
<feature type="transmembrane region" description="Helical" evidence="7">
    <location>
        <begin position="150"/>
        <end position="170"/>
    </location>
</feature>
<feature type="transmembrane region" description="Helical" evidence="7">
    <location>
        <begin position="108"/>
        <end position="129"/>
    </location>
</feature>
<keyword evidence="10" id="KW-1185">Reference proteome</keyword>
<evidence type="ECO:0000256" key="7">
    <source>
        <dbReference type="SAM" id="Phobius"/>
    </source>
</evidence>
<dbReference type="STRING" id="363999.A0A439DEJ9"/>
<protein>
    <recommendedName>
        <fullName evidence="8">Rhodopsin domain-containing protein</fullName>
    </recommendedName>
</protein>
<keyword evidence="4 7" id="KW-0472">Membrane</keyword>
<comment type="similarity">
    <text evidence="5">Belongs to the SAT4 family.</text>
</comment>
<sequence>MNPTATMPPWNWSDSSWGPPQPYTVPDVEAARTKDGDTPKIEMLVWLTLGLAATLVINRMYYHIFRGRRYLWSDDYFLIAALLCLIGNAIAIEVWVPYKYEPNVTTTVPVRMILSGSLMGLFNSLALAFSKTSLAITFMRLTTGWWKSGLGLAIFVMDILFAVQAWSYWIQDCSLGVKPEPFRVQGTHEGCITFQSITQFRLVVQILSCTLDAYFTILPWMIVRSLKLKRFEKIGLAIAMSFGCASLSTGLARMAALIRLKHESSEYQPMYAVGGFLCNYFEPSYSIVAACMPVLRKTFMDMIQWKKNTSAFQWIQNWRKKPALPVMLPLTEFPGDSASEGKNTSNQTDTTLVRPTTHTESTTPSPPGSCRTSNKPVHSTLSSKKLTDLPRLP</sequence>
<accession>A0A439DEJ9</accession>
<keyword evidence="2 7" id="KW-0812">Transmembrane</keyword>
<feature type="transmembrane region" description="Helical" evidence="7">
    <location>
        <begin position="202"/>
        <end position="222"/>
    </location>
</feature>
<feature type="compositionally biased region" description="Polar residues" evidence="6">
    <location>
        <begin position="340"/>
        <end position="354"/>
    </location>
</feature>
<dbReference type="EMBL" id="RYZI01000041">
    <property type="protein sequence ID" value="RWA12822.1"/>
    <property type="molecule type" value="Genomic_DNA"/>
</dbReference>
<reference evidence="9 10" key="1">
    <citation type="submission" date="2018-12" db="EMBL/GenBank/DDBJ databases">
        <title>Draft genome sequence of Xylaria grammica IHI A82.</title>
        <authorList>
            <person name="Buettner E."/>
            <person name="Kellner H."/>
        </authorList>
    </citation>
    <scope>NUCLEOTIDE SEQUENCE [LARGE SCALE GENOMIC DNA]</scope>
    <source>
        <strain evidence="9 10">IHI A82</strain>
    </source>
</reference>
<evidence type="ECO:0000256" key="5">
    <source>
        <dbReference type="ARBA" id="ARBA00038359"/>
    </source>
</evidence>
<feature type="region of interest" description="Disordered" evidence="6">
    <location>
        <begin position="334"/>
        <end position="393"/>
    </location>
</feature>
<organism evidence="9 10">
    <name type="scientific">Xylaria grammica</name>
    <dbReference type="NCBI Taxonomy" id="363999"/>
    <lineage>
        <taxon>Eukaryota</taxon>
        <taxon>Fungi</taxon>
        <taxon>Dikarya</taxon>
        <taxon>Ascomycota</taxon>
        <taxon>Pezizomycotina</taxon>
        <taxon>Sordariomycetes</taxon>
        <taxon>Xylariomycetidae</taxon>
        <taxon>Xylariales</taxon>
        <taxon>Xylariaceae</taxon>
        <taxon>Xylaria</taxon>
    </lineage>
</organism>
<gene>
    <name evidence="9" type="ORF">EKO27_g2289</name>
</gene>
<feature type="transmembrane region" description="Helical" evidence="7">
    <location>
        <begin position="43"/>
        <end position="64"/>
    </location>
</feature>
<dbReference type="PANTHER" id="PTHR33048">
    <property type="entry name" value="PTH11-LIKE INTEGRAL MEMBRANE PROTEIN (AFU_ORTHOLOGUE AFUA_5G11245)"/>
    <property type="match status" value="1"/>
</dbReference>
<dbReference type="InterPro" id="IPR052337">
    <property type="entry name" value="SAT4-like"/>
</dbReference>
<comment type="caution">
    <text evidence="9">The sequence shown here is derived from an EMBL/GenBank/DDBJ whole genome shotgun (WGS) entry which is preliminary data.</text>
</comment>
<dbReference type="Proteomes" id="UP000286045">
    <property type="component" value="Unassembled WGS sequence"/>
</dbReference>
<dbReference type="Pfam" id="PF20684">
    <property type="entry name" value="Fung_rhodopsin"/>
    <property type="match status" value="1"/>
</dbReference>
<feature type="transmembrane region" description="Helical" evidence="7">
    <location>
        <begin position="234"/>
        <end position="258"/>
    </location>
</feature>
<evidence type="ECO:0000259" key="8">
    <source>
        <dbReference type="Pfam" id="PF20684"/>
    </source>
</evidence>
<evidence type="ECO:0000256" key="6">
    <source>
        <dbReference type="SAM" id="MobiDB-lite"/>
    </source>
</evidence>